<organism evidence="3 4">
    <name type="scientific">Streptomyces zhihengii</name>
    <dbReference type="NCBI Taxonomy" id="1818004"/>
    <lineage>
        <taxon>Bacteria</taxon>
        <taxon>Bacillati</taxon>
        <taxon>Actinomycetota</taxon>
        <taxon>Actinomycetes</taxon>
        <taxon>Kitasatosporales</taxon>
        <taxon>Streptomycetaceae</taxon>
        <taxon>Streptomyces</taxon>
    </lineage>
</organism>
<accession>A0ABS2UV55</accession>
<feature type="chain" id="PRO_5045323263" description="Tat pathway signal sequence domain protein" evidence="2">
    <location>
        <begin position="24"/>
        <end position="200"/>
    </location>
</feature>
<gene>
    <name evidence="3" type="ORF">JE024_22140</name>
</gene>
<name>A0ABS2UV55_9ACTN</name>
<feature type="signal peptide" evidence="2">
    <location>
        <begin position="1"/>
        <end position="23"/>
    </location>
</feature>
<keyword evidence="2" id="KW-0732">Signal</keyword>
<sequence>MTRHVAAVAVLAALVGAPTVAYATGPGPVSPATAHPAAAEAAGTAPHATPAPAADRPATGVRTVRPGQRVEAAPGVELWLTREGKHWALPGEPAQFRSVVDGNIDPSAPGVSLQAEPVGTGDDGFYLLSGLWYGSRAAARVEVVTAEGTVSASLVTLPGRKGWGAWYASTPLPSPGSEDFLHGVTLYDAAGGELARLDLR</sequence>
<keyword evidence="4" id="KW-1185">Reference proteome</keyword>
<dbReference type="EMBL" id="JAFEJA010000001">
    <property type="protein sequence ID" value="MBM9621392.1"/>
    <property type="molecule type" value="Genomic_DNA"/>
</dbReference>
<comment type="caution">
    <text evidence="3">The sequence shown here is derived from an EMBL/GenBank/DDBJ whole genome shotgun (WGS) entry which is preliminary data.</text>
</comment>
<evidence type="ECO:0000256" key="1">
    <source>
        <dbReference type="SAM" id="MobiDB-lite"/>
    </source>
</evidence>
<reference evidence="3 4" key="1">
    <citation type="journal article" date="2016" name="Arch. Microbiol.">
        <title>Streptomyces zhihengii sp. nov., isolated from rhizospheric soil of Psammosilene tunicoides.</title>
        <authorList>
            <person name="Huang M.J."/>
            <person name="Fei J.J."/>
            <person name="Salam N."/>
            <person name="Kim C.J."/>
            <person name="Hozzein W.N."/>
            <person name="Xiao M."/>
            <person name="Huang H.Q."/>
            <person name="Li W.J."/>
        </authorList>
    </citation>
    <scope>NUCLEOTIDE SEQUENCE [LARGE SCALE GENOMIC DNA]</scope>
    <source>
        <strain evidence="3 4">YIM T102</strain>
    </source>
</reference>
<feature type="compositionally biased region" description="Low complexity" evidence="1">
    <location>
        <begin position="31"/>
        <end position="59"/>
    </location>
</feature>
<feature type="region of interest" description="Disordered" evidence="1">
    <location>
        <begin position="29"/>
        <end position="68"/>
    </location>
</feature>
<evidence type="ECO:0008006" key="5">
    <source>
        <dbReference type="Google" id="ProtNLM"/>
    </source>
</evidence>
<proteinExistence type="predicted"/>
<evidence type="ECO:0000313" key="3">
    <source>
        <dbReference type="EMBL" id="MBM9621392.1"/>
    </source>
</evidence>
<dbReference type="Proteomes" id="UP000664109">
    <property type="component" value="Unassembled WGS sequence"/>
</dbReference>
<protein>
    <recommendedName>
        <fullName evidence="5">Tat pathway signal sequence domain protein</fullName>
    </recommendedName>
</protein>
<evidence type="ECO:0000256" key="2">
    <source>
        <dbReference type="SAM" id="SignalP"/>
    </source>
</evidence>
<evidence type="ECO:0000313" key="4">
    <source>
        <dbReference type="Proteomes" id="UP000664109"/>
    </source>
</evidence>
<dbReference type="RefSeq" id="WP_205375256.1">
    <property type="nucleotide sequence ID" value="NZ_JAFEJA010000001.1"/>
</dbReference>